<keyword evidence="4" id="KW-0862">Zinc</keyword>
<dbReference type="Pfam" id="PF24827">
    <property type="entry name" value="AstE_AspA_cat"/>
    <property type="match status" value="1"/>
</dbReference>
<evidence type="ECO:0000313" key="7">
    <source>
        <dbReference type="Proteomes" id="UP000295722"/>
    </source>
</evidence>
<evidence type="ECO:0000313" key="6">
    <source>
        <dbReference type="EMBL" id="TDG19139.1"/>
    </source>
</evidence>
<dbReference type="PANTHER" id="PTHR37326:SF1">
    <property type="entry name" value="BLL3975 PROTEIN"/>
    <property type="match status" value="1"/>
</dbReference>
<evidence type="ECO:0000256" key="3">
    <source>
        <dbReference type="ARBA" id="ARBA00022801"/>
    </source>
</evidence>
<evidence type="ECO:0000256" key="4">
    <source>
        <dbReference type="ARBA" id="ARBA00022833"/>
    </source>
</evidence>
<dbReference type="AlphaFoldDB" id="A0A4R5M1G6"/>
<dbReference type="Gene3D" id="3.40.630.10">
    <property type="entry name" value="Zn peptidases"/>
    <property type="match status" value="1"/>
</dbReference>
<dbReference type="RefSeq" id="WP_133198802.1">
    <property type="nucleotide sequence ID" value="NZ_JBHUCW010000057.1"/>
</dbReference>
<name>A0A4R5M1G6_9BURK</name>
<dbReference type="CDD" id="cd06250">
    <property type="entry name" value="M14_PaAOTO_like"/>
    <property type="match status" value="1"/>
</dbReference>
<keyword evidence="7" id="KW-1185">Reference proteome</keyword>
<keyword evidence="3" id="KW-0378">Hydrolase</keyword>
<dbReference type="EMBL" id="SMRP01000024">
    <property type="protein sequence ID" value="TDG19139.1"/>
    <property type="molecule type" value="Genomic_DNA"/>
</dbReference>
<evidence type="ECO:0000259" key="5">
    <source>
        <dbReference type="Pfam" id="PF24827"/>
    </source>
</evidence>
<sequence length="375" mass="40617">MHHLSIPLRPDAPGSTLTLDVFSYGPEEPQGRCVYVQAGLHANEVPGMLVLLHLRERLAALEEAGRLRGNVVVVPCANPIGLRQISLGLHHGRFDVASGQNFNRNFCAFQHEVLNRLASAADLDEAALARTVKAAIKDALGSLEPATPLEALRVELMKAAANADIVLDLHCDREACLHVYANAHHLDQATGLAAHLGAPLVLHALEQGGASFDDNIVCEWQNVYARLGRAVETVPVFAATVELRGRTDVGHELAAADADHLIAWFIEQRIVERDADRPDFERHVEVFARPLNGVETLRAPIAGVLVYHARIGAWVKKNQLIAEILDPTNGASAKLCSTTDGFFFARDHERYVSAGHSVSYVAGANALKKTALLSV</sequence>
<dbReference type="OrthoDB" id="527673at2"/>
<dbReference type="Proteomes" id="UP000295722">
    <property type="component" value="Unassembled WGS sequence"/>
</dbReference>
<reference evidence="6 7" key="1">
    <citation type="submission" date="2019-03" db="EMBL/GenBank/DDBJ databases">
        <title>Paraburkholderia sp. 4M-K11, isolated from subtropical forest soil.</title>
        <authorList>
            <person name="Gao Z.-H."/>
            <person name="Qiu L.-H."/>
        </authorList>
    </citation>
    <scope>NUCLEOTIDE SEQUENCE [LARGE SCALE GENOMIC DNA]</scope>
    <source>
        <strain evidence="6 7">4M-K11</strain>
    </source>
</reference>
<comment type="caution">
    <text evidence="6">The sequence shown here is derived from an EMBL/GenBank/DDBJ whole genome shotgun (WGS) entry which is preliminary data.</text>
</comment>
<protein>
    <recommendedName>
        <fullName evidence="5">Succinylglutamate desuccinylase/Aspartoacylase catalytic domain-containing protein</fullName>
    </recommendedName>
</protein>
<dbReference type="InterPro" id="IPR053138">
    <property type="entry name" value="N-alpha-Ac-DABA_deacetylase"/>
</dbReference>
<evidence type="ECO:0000256" key="2">
    <source>
        <dbReference type="ARBA" id="ARBA00022723"/>
    </source>
</evidence>
<feature type="domain" description="Succinylglutamate desuccinylase/Aspartoacylase catalytic" evidence="5">
    <location>
        <begin position="31"/>
        <end position="254"/>
    </location>
</feature>
<gene>
    <name evidence="6" type="ORF">EYW47_31940</name>
</gene>
<comment type="cofactor">
    <cofactor evidence="1">
        <name>Zn(2+)</name>
        <dbReference type="ChEBI" id="CHEBI:29105"/>
    </cofactor>
</comment>
<dbReference type="GO" id="GO:0046872">
    <property type="term" value="F:metal ion binding"/>
    <property type="evidence" value="ECO:0007669"/>
    <property type="project" value="UniProtKB-KW"/>
</dbReference>
<evidence type="ECO:0000256" key="1">
    <source>
        <dbReference type="ARBA" id="ARBA00001947"/>
    </source>
</evidence>
<keyword evidence="2" id="KW-0479">Metal-binding</keyword>
<dbReference type="GO" id="GO:0016788">
    <property type="term" value="F:hydrolase activity, acting on ester bonds"/>
    <property type="evidence" value="ECO:0007669"/>
    <property type="project" value="InterPro"/>
</dbReference>
<dbReference type="InterPro" id="IPR055438">
    <property type="entry name" value="AstE_AspA_cat"/>
</dbReference>
<dbReference type="PANTHER" id="PTHR37326">
    <property type="entry name" value="BLL3975 PROTEIN"/>
    <property type="match status" value="1"/>
</dbReference>
<accession>A0A4R5M1G6</accession>
<dbReference type="SUPFAM" id="SSF53187">
    <property type="entry name" value="Zn-dependent exopeptidases"/>
    <property type="match status" value="1"/>
</dbReference>
<proteinExistence type="predicted"/>
<organism evidence="6 7">
    <name type="scientific">Paraburkholderia silviterrae</name>
    <dbReference type="NCBI Taxonomy" id="2528715"/>
    <lineage>
        <taxon>Bacteria</taxon>
        <taxon>Pseudomonadati</taxon>
        <taxon>Pseudomonadota</taxon>
        <taxon>Betaproteobacteria</taxon>
        <taxon>Burkholderiales</taxon>
        <taxon>Burkholderiaceae</taxon>
        <taxon>Paraburkholderia</taxon>
    </lineage>
</organism>